<dbReference type="GO" id="GO:0016705">
    <property type="term" value="F:oxidoreductase activity, acting on paired donors, with incorporation or reduction of molecular oxygen"/>
    <property type="evidence" value="ECO:0007669"/>
    <property type="project" value="InterPro"/>
</dbReference>
<evidence type="ECO:0000256" key="4">
    <source>
        <dbReference type="ARBA" id="ARBA00022630"/>
    </source>
</evidence>
<dbReference type="InterPro" id="IPR036188">
    <property type="entry name" value="FAD/NAD-bd_sf"/>
</dbReference>
<organism evidence="9 10">
    <name type="scientific">Martelella endophytica</name>
    <dbReference type="NCBI Taxonomy" id="1486262"/>
    <lineage>
        <taxon>Bacteria</taxon>
        <taxon>Pseudomonadati</taxon>
        <taxon>Pseudomonadota</taxon>
        <taxon>Alphaproteobacteria</taxon>
        <taxon>Hyphomicrobiales</taxon>
        <taxon>Aurantimonadaceae</taxon>
        <taxon>Martelella</taxon>
    </lineage>
</organism>
<dbReference type="AlphaFoldDB" id="A0A0D5LTT1"/>
<dbReference type="OrthoDB" id="9796623at2"/>
<name>A0A0D5LTT1_MAREN</name>
<dbReference type="GO" id="GO:0110142">
    <property type="term" value="C:ubiquinone biosynthesis complex"/>
    <property type="evidence" value="ECO:0007669"/>
    <property type="project" value="UniProtKB-ARBA"/>
</dbReference>
<evidence type="ECO:0000259" key="8">
    <source>
        <dbReference type="Pfam" id="PF01494"/>
    </source>
</evidence>
<keyword evidence="5" id="KW-0274">FAD</keyword>
<dbReference type="PANTHER" id="PTHR43876:SF7">
    <property type="entry name" value="UBIQUINONE BIOSYNTHESIS MONOOXYGENASE COQ6, MITOCHONDRIAL"/>
    <property type="match status" value="1"/>
</dbReference>
<evidence type="ECO:0000256" key="2">
    <source>
        <dbReference type="ARBA" id="ARBA00004749"/>
    </source>
</evidence>
<accession>A0A0D5LTT1</accession>
<dbReference type="UniPathway" id="UPA00232"/>
<evidence type="ECO:0000256" key="6">
    <source>
        <dbReference type="ARBA" id="ARBA00023002"/>
    </source>
</evidence>
<gene>
    <name evidence="9" type="ORF">TM49_21230</name>
</gene>
<proteinExistence type="inferred from homology"/>
<dbReference type="PRINTS" id="PR00420">
    <property type="entry name" value="RNGMNOXGNASE"/>
</dbReference>
<comment type="cofactor">
    <cofactor evidence="1">
        <name>FAD</name>
        <dbReference type="ChEBI" id="CHEBI:57692"/>
    </cofactor>
</comment>
<dbReference type="STRING" id="1486262.TM49_21230"/>
<evidence type="ECO:0000313" key="10">
    <source>
        <dbReference type="Proteomes" id="UP000032611"/>
    </source>
</evidence>
<reference evidence="9 10" key="1">
    <citation type="journal article" date="2015" name="Genome Announc.">
        <title>Complete genome sequence of Martelella endophytica YC6887, which has antifungal activity associated with a halophyte.</title>
        <authorList>
            <person name="Khan A."/>
            <person name="Khan H."/>
            <person name="Chung E.J."/>
            <person name="Hossain M.T."/>
            <person name="Chung Y.R."/>
        </authorList>
    </citation>
    <scope>NUCLEOTIDE SEQUENCE [LARGE SCALE GENOMIC DNA]</scope>
    <source>
        <strain evidence="9">YC6887</strain>
    </source>
</reference>
<dbReference type="Proteomes" id="UP000032611">
    <property type="component" value="Chromosome"/>
</dbReference>
<dbReference type="Pfam" id="PF01494">
    <property type="entry name" value="FAD_binding_3"/>
    <property type="match status" value="1"/>
</dbReference>
<dbReference type="GO" id="GO:0071949">
    <property type="term" value="F:FAD binding"/>
    <property type="evidence" value="ECO:0007669"/>
    <property type="project" value="InterPro"/>
</dbReference>
<dbReference type="SUPFAM" id="SSF51905">
    <property type="entry name" value="FAD/NAD(P)-binding domain"/>
    <property type="match status" value="1"/>
</dbReference>
<dbReference type="FunFam" id="3.50.50.60:FF:000021">
    <property type="entry name" value="Ubiquinone biosynthesis monooxygenase COQ6"/>
    <property type="match status" value="1"/>
</dbReference>
<evidence type="ECO:0000256" key="7">
    <source>
        <dbReference type="ARBA" id="ARBA00023033"/>
    </source>
</evidence>
<dbReference type="NCBIfam" id="TIGR01988">
    <property type="entry name" value="Ubi-OHases"/>
    <property type="match status" value="1"/>
</dbReference>
<sequence>MKDIIIVGGGYVGLSVAVAVKKAAPHLDITLMEAAPEHVWEKDERASAIIAAAINMLKTLELWDEIREHAQPINDMIVTDSKSGEPVKPVFLTFADRSETSGPFAYMIPNVAMVRALRRAAEALGITIRHNAAVTALSNDGAQATITLAGGETVSTRLVVACDGVRSRLRDMAGIRTVKFDYGQSGIVTTVAHERPHNGRAEEHFLPAGPFAILPLTGNRSSLVWTERTDDAKRLVESDDMIFEFELERRFGHHLGKLTLAGGRRAFPLGLTLARAFIAPRLALAGDAAHGIHPISGQGLNLGFKDVAALAETIVDADRMGLDIGAIDTLERYQRWRRFDTVRMGATTDVLNRLFSNDIGPLRLARDVGLGIVDRMPGLKRYFIEEAAGRTMHDKPKLLAGETL</sequence>
<feature type="domain" description="FAD-binding" evidence="8">
    <location>
        <begin position="3"/>
        <end position="314"/>
    </location>
</feature>
<dbReference type="GO" id="GO:0006744">
    <property type="term" value="P:ubiquinone biosynthetic process"/>
    <property type="evidence" value="ECO:0007669"/>
    <property type="project" value="UniProtKB-UniPathway"/>
</dbReference>
<dbReference type="Gene3D" id="3.50.50.60">
    <property type="entry name" value="FAD/NAD(P)-binding domain"/>
    <property type="match status" value="2"/>
</dbReference>
<dbReference type="InterPro" id="IPR051205">
    <property type="entry name" value="UbiH/COQ6_monooxygenase"/>
</dbReference>
<dbReference type="PATRIC" id="fig|1486262.3.peg.4388"/>
<evidence type="ECO:0000256" key="3">
    <source>
        <dbReference type="ARBA" id="ARBA00005349"/>
    </source>
</evidence>
<evidence type="ECO:0000313" key="9">
    <source>
        <dbReference type="EMBL" id="AJY47624.1"/>
    </source>
</evidence>
<dbReference type="InterPro" id="IPR002938">
    <property type="entry name" value="FAD-bd"/>
</dbReference>
<evidence type="ECO:0000256" key="1">
    <source>
        <dbReference type="ARBA" id="ARBA00001974"/>
    </source>
</evidence>
<keyword evidence="7" id="KW-0503">Monooxygenase</keyword>
<dbReference type="GO" id="GO:0004497">
    <property type="term" value="F:monooxygenase activity"/>
    <property type="evidence" value="ECO:0007669"/>
    <property type="project" value="UniProtKB-KW"/>
</dbReference>
<keyword evidence="6" id="KW-0560">Oxidoreductase</keyword>
<comment type="pathway">
    <text evidence="2">Cofactor biosynthesis; ubiquinone biosynthesis.</text>
</comment>
<dbReference type="NCBIfam" id="NF005599">
    <property type="entry name" value="PRK07333.1"/>
    <property type="match status" value="1"/>
</dbReference>
<dbReference type="KEGG" id="mey:TM49_21230"/>
<dbReference type="PANTHER" id="PTHR43876">
    <property type="entry name" value="UBIQUINONE BIOSYNTHESIS MONOOXYGENASE COQ6, MITOCHONDRIAL"/>
    <property type="match status" value="1"/>
</dbReference>
<evidence type="ECO:0000256" key="5">
    <source>
        <dbReference type="ARBA" id="ARBA00022827"/>
    </source>
</evidence>
<dbReference type="InterPro" id="IPR010971">
    <property type="entry name" value="UbiH/COQ6"/>
</dbReference>
<comment type="similarity">
    <text evidence="3">Belongs to the UbiH/COQ6 family.</text>
</comment>
<dbReference type="EMBL" id="CP010803">
    <property type="protein sequence ID" value="AJY47624.1"/>
    <property type="molecule type" value="Genomic_DNA"/>
</dbReference>
<protein>
    <submittedName>
        <fullName evidence="9">2-octaprenyl-6-methoxyphenyl hydroxylase</fullName>
    </submittedName>
</protein>
<keyword evidence="4" id="KW-0285">Flavoprotein</keyword>
<dbReference type="HOGENOM" id="CLU_009665_8_1_5"/>
<keyword evidence="10" id="KW-1185">Reference proteome</keyword>